<evidence type="ECO:0000259" key="5">
    <source>
        <dbReference type="PROSITE" id="PS50949"/>
    </source>
</evidence>
<reference evidence="6 7" key="1">
    <citation type="submission" date="2024-01" db="EMBL/GenBank/DDBJ databases">
        <title>Genome mining of biosynthetic gene clusters to explore secondary metabolites of Streptomyces sp.</title>
        <authorList>
            <person name="Baig A."/>
            <person name="Ajitkumar Shintre N."/>
            <person name="Kumar H."/>
            <person name="Anbarasu A."/>
            <person name="Ramaiah S."/>
        </authorList>
    </citation>
    <scope>NUCLEOTIDE SEQUENCE [LARGE SCALE GENOMIC DNA]</scope>
    <source>
        <strain evidence="6 7">A57</strain>
    </source>
</reference>
<dbReference type="Pfam" id="PF00392">
    <property type="entry name" value="GntR"/>
    <property type="match status" value="1"/>
</dbReference>
<accession>A0ABV5EE28</accession>
<dbReference type="InterPro" id="IPR050679">
    <property type="entry name" value="Bact_HTH_transcr_reg"/>
</dbReference>
<dbReference type="InterPro" id="IPR036388">
    <property type="entry name" value="WH-like_DNA-bd_sf"/>
</dbReference>
<name>A0ABV5EE28_9ACTN</name>
<keyword evidence="7" id="KW-1185">Reference proteome</keyword>
<dbReference type="SMART" id="SM00345">
    <property type="entry name" value="HTH_GNTR"/>
    <property type="match status" value="1"/>
</dbReference>
<protein>
    <submittedName>
        <fullName evidence="6">GntR family transcriptional regulator</fullName>
    </submittedName>
</protein>
<dbReference type="EMBL" id="JAYMRP010000017">
    <property type="protein sequence ID" value="MFB8775099.1"/>
    <property type="molecule type" value="Genomic_DNA"/>
</dbReference>
<evidence type="ECO:0000256" key="1">
    <source>
        <dbReference type="ARBA" id="ARBA00023015"/>
    </source>
</evidence>
<gene>
    <name evidence="6" type="ORF">VSS16_20590</name>
</gene>
<proteinExistence type="predicted"/>
<organism evidence="6 7">
    <name type="scientific">Streptomyces broussonetiae</name>
    <dbReference type="NCBI Taxonomy" id="2686304"/>
    <lineage>
        <taxon>Bacteria</taxon>
        <taxon>Bacillati</taxon>
        <taxon>Actinomycetota</taxon>
        <taxon>Actinomycetes</taxon>
        <taxon>Kitasatosporales</taxon>
        <taxon>Streptomycetaceae</taxon>
        <taxon>Streptomyces</taxon>
    </lineage>
</organism>
<dbReference type="RefSeq" id="WP_376733742.1">
    <property type="nucleotide sequence ID" value="NZ_JAYMRP010000017.1"/>
</dbReference>
<dbReference type="PRINTS" id="PR00035">
    <property type="entry name" value="HTHGNTR"/>
</dbReference>
<keyword evidence="2" id="KW-0238">DNA-binding</keyword>
<dbReference type="CDD" id="cd07377">
    <property type="entry name" value="WHTH_GntR"/>
    <property type="match status" value="1"/>
</dbReference>
<evidence type="ECO:0000256" key="3">
    <source>
        <dbReference type="ARBA" id="ARBA00023163"/>
    </source>
</evidence>
<evidence type="ECO:0000256" key="2">
    <source>
        <dbReference type="ARBA" id="ARBA00023125"/>
    </source>
</evidence>
<evidence type="ECO:0000313" key="6">
    <source>
        <dbReference type="EMBL" id="MFB8775099.1"/>
    </source>
</evidence>
<dbReference type="Proteomes" id="UP001585080">
    <property type="component" value="Unassembled WGS sequence"/>
</dbReference>
<dbReference type="InterPro" id="IPR000524">
    <property type="entry name" value="Tscrpt_reg_HTH_GntR"/>
</dbReference>
<dbReference type="PROSITE" id="PS50949">
    <property type="entry name" value="HTH_GNTR"/>
    <property type="match status" value="1"/>
</dbReference>
<dbReference type="SUPFAM" id="SSF46785">
    <property type="entry name" value="Winged helix' DNA-binding domain"/>
    <property type="match status" value="1"/>
</dbReference>
<evidence type="ECO:0000313" key="7">
    <source>
        <dbReference type="Proteomes" id="UP001585080"/>
    </source>
</evidence>
<feature type="domain" description="HTH gntR-type" evidence="5">
    <location>
        <begin position="21"/>
        <end position="89"/>
    </location>
</feature>
<keyword evidence="3" id="KW-0804">Transcription</keyword>
<dbReference type="PANTHER" id="PTHR44846">
    <property type="entry name" value="MANNOSYL-D-GLYCERATE TRANSPORT/METABOLISM SYSTEM REPRESSOR MNGR-RELATED"/>
    <property type="match status" value="1"/>
</dbReference>
<comment type="caution">
    <text evidence="6">The sequence shown here is derived from an EMBL/GenBank/DDBJ whole genome shotgun (WGS) entry which is preliminary data.</text>
</comment>
<dbReference type="InterPro" id="IPR036390">
    <property type="entry name" value="WH_DNA-bd_sf"/>
</dbReference>
<keyword evidence="1" id="KW-0805">Transcription regulation</keyword>
<dbReference type="Gene3D" id="1.10.10.10">
    <property type="entry name" value="Winged helix-like DNA-binding domain superfamily/Winged helix DNA-binding domain"/>
    <property type="match status" value="1"/>
</dbReference>
<dbReference type="PANTHER" id="PTHR44846:SF1">
    <property type="entry name" value="MANNOSYL-D-GLYCERATE TRANSPORT_METABOLISM SYSTEM REPRESSOR MNGR-RELATED"/>
    <property type="match status" value="1"/>
</dbReference>
<sequence>MATSGESDTGALDARRAEGGGRTSALVERVLREQLANGTLRVGQLLPPQRQLADEFGVSRDTIQRVLRRLIDEDWLQARQGSGIRVVRVPDAGRAEPGPEKHGRATLGPLIHRAFEQPEVTLDTFSLTSETLVSHLRVQAERIAVGEIAPARVRMRMLLPAEEPRLAYPAALAPDDERIRERWRAMAQRYADMVAELVDGFRRWGVDAEVEIRRVAMTPQFKLYVFNDSDMLFGPYEVMRRTIPVGDAMVPALDVLGLGSALFVHHRDPDGGEDRHNFFATMKATFESYWEHLSRPATET</sequence>
<feature type="region of interest" description="Disordered" evidence="4">
    <location>
        <begin position="1"/>
        <end position="20"/>
    </location>
</feature>
<evidence type="ECO:0000256" key="4">
    <source>
        <dbReference type="SAM" id="MobiDB-lite"/>
    </source>
</evidence>